<keyword evidence="4" id="KW-0804">Transcription</keyword>
<evidence type="ECO:0000256" key="3">
    <source>
        <dbReference type="ARBA" id="ARBA00023125"/>
    </source>
</evidence>
<keyword evidence="6" id="KW-0862">Zinc</keyword>
<dbReference type="InterPro" id="IPR003657">
    <property type="entry name" value="WRKY_dom"/>
</dbReference>
<evidence type="ECO:0000256" key="2">
    <source>
        <dbReference type="ARBA" id="ARBA00023015"/>
    </source>
</evidence>
<accession>A0A9W7IRN7</accession>
<keyword evidence="10" id="KW-1185">Reference proteome</keyword>
<dbReference type="Pfam" id="PF03106">
    <property type="entry name" value="WRKY"/>
    <property type="match status" value="1"/>
</dbReference>
<comment type="subcellular location">
    <subcellularLocation>
        <location evidence="1">Nucleus</location>
    </subcellularLocation>
</comment>
<reference evidence="9" key="1">
    <citation type="submission" date="2023-05" db="EMBL/GenBank/DDBJ databases">
        <title>Genome and transcriptome analyses reveal genes involved in the formation of fine ridges on petal epidermal cells in Hibiscus trionum.</title>
        <authorList>
            <person name="Koshimizu S."/>
            <person name="Masuda S."/>
            <person name="Ishii T."/>
            <person name="Shirasu K."/>
            <person name="Hoshino A."/>
            <person name="Arita M."/>
        </authorList>
    </citation>
    <scope>NUCLEOTIDE SEQUENCE</scope>
    <source>
        <strain evidence="9">Hamamatsu line</strain>
    </source>
</reference>
<dbReference type="PANTHER" id="PTHR31221:SF283">
    <property type="entry name" value="WRKY DOMAIN-CONTAINING PROTEIN"/>
    <property type="match status" value="1"/>
</dbReference>
<keyword evidence="6" id="KW-0479">Metal-binding</keyword>
<dbReference type="InterPro" id="IPR044810">
    <property type="entry name" value="WRKY_plant"/>
</dbReference>
<comment type="caution">
    <text evidence="9">The sequence shown here is derived from an EMBL/GenBank/DDBJ whole genome shotgun (WGS) entry which is preliminary data.</text>
</comment>
<dbReference type="GO" id="GO:0043565">
    <property type="term" value="F:sequence-specific DNA binding"/>
    <property type="evidence" value="ECO:0007669"/>
    <property type="project" value="InterPro"/>
</dbReference>
<dbReference type="PROSITE" id="PS50157">
    <property type="entry name" value="ZINC_FINGER_C2H2_2"/>
    <property type="match status" value="1"/>
</dbReference>
<dbReference type="InterPro" id="IPR008889">
    <property type="entry name" value="VQ"/>
</dbReference>
<dbReference type="PROSITE" id="PS00028">
    <property type="entry name" value="ZINC_FINGER_C2H2_1"/>
    <property type="match status" value="1"/>
</dbReference>
<feature type="domain" description="WRKY" evidence="8">
    <location>
        <begin position="77"/>
        <end position="142"/>
    </location>
</feature>
<dbReference type="Proteomes" id="UP001165190">
    <property type="component" value="Unassembled WGS sequence"/>
</dbReference>
<dbReference type="SUPFAM" id="SSF57667">
    <property type="entry name" value="beta-beta-alpha zinc fingers"/>
    <property type="match status" value="1"/>
</dbReference>
<dbReference type="InterPro" id="IPR013087">
    <property type="entry name" value="Znf_C2H2_type"/>
</dbReference>
<evidence type="ECO:0000313" key="10">
    <source>
        <dbReference type="Proteomes" id="UP001165190"/>
    </source>
</evidence>
<dbReference type="FunFam" id="2.20.25.80:FF:000003">
    <property type="entry name" value="WRKY transcription factor 57"/>
    <property type="match status" value="1"/>
</dbReference>
<protein>
    <submittedName>
        <fullName evidence="9">Uncharacterized protein</fullName>
    </submittedName>
</protein>
<dbReference type="SMART" id="SM00774">
    <property type="entry name" value="WRKY"/>
    <property type="match status" value="1"/>
</dbReference>
<feature type="domain" description="C2H2-type" evidence="7">
    <location>
        <begin position="228"/>
        <end position="250"/>
    </location>
</feature>
<evidence type="ECO:0000259" key="7">
    <source>
        <dbReference type="PROSITE" id="PS50157"/>
    </source>
</evidence>
<dbReference type="PANTHER" id="PTHR31221">
    <property type="entry name" value="WRKY TRANSCRIPTION FACTOR PROTEIN 1-RELATED"/>
    <property type="match status" value="1"/>
</dbReference>
<gene>
    <name evidence="9" type="ORF">HRI_003675600</name>
</gene>
<dbReference type="AlphaFoldDB" id="A0A9W7IRN7"/>
<keyword evidence="2" id="KW-0805">Transcription regulation</keyword>
<name>A0A9W7IRN7_HIBTR</name>
<organism evidence="9 10">
    <name type="scientific">Hibiscus trionum</name>
    <name type="common">Flower of an hour</name>
    <dbReference type="NCBI Taxonomy" id="183268"/>
    <lineage>
        <taxon>Eukaryota</taxon>
        <taxon>Viridiplantae</taxon>
        <taxon>Streptophyta</taxon>
        <taxon>Embryophyta</taxon>
        <taxon>Tracheophyta</taxon>
        <taxon>Spermatophyta</taxon>
        <taxon>Magnoliopsida</taxon>
        <taxon>eudicotyledons</taxon>
        <taxon>Gunneridae</taxon>
        <taxon>Pentapetalae</taxon>
        <taxon>rosids</taxon>
        <taxon>malvids</taxon>
        <taxon>Malvales</taxon>
        <taxon>Malvaceae</taxon>
        <taxon>Malvoideae</taxon>
        <taxon>Hibiscus</taxon>
    </lineage>
</organism>
<dbReference type="EMBL" id="BSYR01000035">
    <property type="protein sequence ID" value="GMJ00064.1"/>
    <property type="molecule type" value="Genomic_DNA"/>
</dbReference>
<dbReference type="InterPro" id="IPR036236">
    <property type="entry name" value="Znf_C2H2_sf"/>
</dbReference>
<dbReference type="InterPro" id="IPR036576">
    <property type="entry name" value="WRKY_dom_sf"/>
</dbReference>
<dbReference type="GO" id="GO:0005634">
    <property type="term" value="C:nucleus"/>
    <property type="evidence" value="ECO:0007669"/>
    <property type="project" value="UniProtKB-SubCell"/>
</dbReference>
<dbReference type="Gene3D" id="3.30.160.60">
    <property type="entry name" value="Classic Zinc Finger"/>
    <property type="match status" value="1"/>
</dbReference>
<evidence type="ECO:0000256" key="4">
    <source>
        <dbReference type="ARBA" id="ARBA00023163"/>
    </source>
</evidence>
<sequence length="328" mass="37214">MMKPPQNGVSIGAAEDARRGRVAEACSRGVTGVQGSDKISDYNASKKRDCTENESKGVICSARKNTVGDSYSYRTRSDIEVLDDGYNWRKYGKKIIKGSPKPRNYYKCSTHGCSVKKRIERDSKDTRYVITTYEGIHNHESYVMELYNGKDAAGTVNTIRPIKDNEKDEMTQLAKDKDLLETPIENEGQQQEYAGINEVPMHDESQQSDPDAEVIDLSPKMLTDTNRFICEICKKAFQRVQTLQLHLRAHNLSWKLSQRTDKEIDQLSDRRKAAIGVDVLKARKSFRKPAKTTAFKISANTTNFREMVQCFTGPRNEALEDYLEPGSY</sequence>
<dbReference type="GO" id="GO:0003700">
    <property type="term" value="F:DNA-binding transcription factor activity"/>
    <property type="evidence" value="ECO:0007669"/>
    <property type="project" value="InterPro"/>
</dbReference>
<keyword evidence="3" id="KW-0238">DNA-binding</keyword>
<evidence type="ECO:0000256" key="1">
    <source>
        <dbReference type="ARBA" id="ARBA00004123"/>
    </source>
</evidence>
<dbReference type="GO" id="GO:0008270">
    <property type="term" value="F:zinc ion binding"/>
    <property type="evidence" value="ECO:0007669"/>
    <property type="project" value="UniProtKB-KW"/>
</dbReference>
<keyword evidence="6" id="KW-0863">Zinc-finger</keyword>
<keyword evidence="5" id="KW-0539">Nucleus</keyword>
<evidence type="ECO:0000313" key="9">
    <source>
        <dbReference type="EMBL" id="GMJ00064.1"/>
    </source>
</evidence>
<dbReference type="Pfam" id="PF05678">
    <property type="entry name" value="VQ"/>
    <property type="match status" value="1"/>
</dbReference>
<evidence type="ECO:0000259" key="8">
    <source>
        <dbReference type="PROSITE" id="PS50811"/>
    </source>
</evidence>
<proteinExistence type="predicted"/>
<evidence type="ECO:0000256" key="6">
    <source>
        <dbReference type="PROSITE-ProRule" id="PRU00042"/>
    </source>
</evidence>
<dbReference type="OrthoDB" id="1842836at2759"/>
<dbReference type="SMART" id="SM00355">
    <property type="entry name" value="ZnF_C2H2"/>
    <property type="match status" value="1"/>
</dbReference>
<dbReference type="SUPFAM" id="SSF118290">
    <property type="entry name" value="WRKY DNA-binding domain"/>
    <property type="match status" value="1"/>
</dbReference>
<dbReference type="PROSITE" id="PS50811">
    <property type="entry name" value="WRKY"/>
    <property type="match status" value="1"/>
</dbReference>
<dbReference type="Gene3D" id="2.20.25.80">
    <property type="entry name" value="WRKY domain"/>
    <property type="match status" value="1"/>
</dbReference>
<evidence type="ECO:0000256" key="5">
    <source>
        <dbReference type="ARBA" id="ARBA00023242"/>
    </source>
</evidence>